<dbReference type="InterPro" id="IPR028345">
    <property type="entry name" value="Antibiotic_NAT-like"/>
</dbReference>
<reference evidence="3" key="1">
    <citation type="journal article" date="2015" name="MBio">
        <title>Genome-Resolved Metagenomic Analysis Reveals Roles for Candidate Phyla and Other Microbial Community Members in Biogeochemical Transformations in Oil Reservoirs.</title>
        <authorList>
            <person name="Hu P."/>
            <person name="Tom L."/>
            <person name="Singh A."/>
            <person name="Thomas B.C."/>
            <person name="Baker B.J."/>
            <person name="Piceno Y.M."/>
            <person name="Andersen G.L."/>
            <person name="Banfield J.F."/>
        </authorList>
    </citation>
    <scope>NUCLEOTIDE SEQUENCE [LARGE SCALE GENOMIC DNA]</scope>
</reference>
<dbReference type="Gene3D" id="3.40.50.10360">
    <property type="entry name" value="Hypothetical protein TT1679"/>
    <property type="match status" value="1"/>
</dbReference>
<evidence type="ECO:0000256" key="1">
    <source>
        <dbReference type="HAMAP-Rule" id="MF_00800"/>
    </source>
</evidence>
<gene>
    <name evidence="2" type="ORF">XD66_0329</name>
</gene>
<dbReference type="EMBL" id="LGFO01000023">
    <property type="protein sequence ID" value="KUK36960.1"/>
    <property type="molecule type" value="Genomic_DNA"/>
</dbReference>
<dbReference type="PIRSF" id="PIRSF007510">
    <property type="entry name" value="UCP007510"/>
    <property type="match status" value="1"/>
</dbReference>
<accession>A0A101FH56</accession>
<sequence length="196" mass="20851">MGESGTVRGGNLNLQEVTKQVEAALRDLLQCANLKPGQILVVGGSTSEVLGRPIGSATSLEVAHAILDGILPQVKERRIFLAVQCCEHLNRALVVEEECAGRYGLEIVSVYPYAKGGGGLAAAAMQRLENPVVVESIKADAGMDIGDVFIGMHIKSVGVVVRSKVKSIGFAHLSMIRTRPKLIGGARARYSKEECE</sequence>
<dbReference type="PATRIC" id="fig|85874.4.peg.1463"/>
<dbReference type="NCBIfam" id="TIGR01440">
    <property type="entry name" value="TIGR01440 family protein"/>
    <property type="match status" value="1"/>
</dbReference>
<comment type="similarity">
    <text evidence="1">Belongs to the UPF0340 family.</text>
</comment>
<dbReference type="HAMAP" id="MF_00800">
    <property type="entry name" value="UPF0340"/>
    <property type="match status" value="1"/>
</dbReference>
<dbReference type="AlphaFoldDB" id="A0A101FH56"/>
<evidence type="ECO:0000313" key="2">
    <source>
        <dbReference type="EMBL" id="KUK36960.1"/>
    </source>
</evidence>
<comment type="caution">
    <text evidence="2">The sequence shown here is derived from an EMBL/GenBank/DDBJ whole genome shotgun (WGS) entry which is preliminary data.</text>
</comment>
<dbReference type="Proteomes" id="UP000053326">
    <property type="component" value="Unassembled WGS sequence"/>
</dbReference>
<proteinExistence type="inferred from homology"/>
<protein>
    <recommendedName>
        <fullName evidence="1">UPF0340 protein XD66_0329</fullName>
    </recommendedName>
</protein>
<dbReference type="InterPro" id="IPR006340">
    <property type="entry name" value="DUF436"/>
</dbReference>
<organism evidence="2 3">
    <name type="scientific">Thermacetogenium phaeum</name>
    <dbReference type="NCBI Taxonomy" id="85874"/>
    <lineage>
        <taxon>Bacteria</taxon>
        <taxon>Bacillati</taxon>
        <taxon>Bacillota</taxon>
        <taxon>Clostridia</taxon>
        <taxon>Thermoanaerobacterales</taxon>
        <taxon>Thermoanaerobacteraceae</taxon>
        <taxon>Thermacetogenium</taxon>
    </lineage>
</organism>
<name>A0A101FH56_9THEO</name>
<evidence type="ECO:0000313" key="3">
    <source>
        <dbReference type="Proteomes" id="UP000053326"/>
    </source>
</evidence>
<dbReference type="Pfam" id="PF04260">
    <property type="entry name" value="DUF436"/>
    <property type="match status" value="1"/>
</dbReference>
<dbReference type="SUPFAM" id="SSF110710">
    <property type="entry name" value="TTHA0583/YokD-like"/>
    <property type="match status" value="1"/>
</dbReference>